<sequence length="142" mass="15921">MEGAGAIESDETLSVSDAEKIETLLNCRPIVGIWSPVLNSYVRGRVILDSASQSHFMTLQFAPKLGLEKKKVSKIQALTANYQWKHISSLDNPADLISRGLNPSDLEHLEFWWSGPSSVMEEIMDDSRQNDLNPSEKELYLT</sequence>
<gene>
    <name evidence="1" type="ORF">TNIN_103011</name>
</gene>
<name>A0A8X7CL34_9ARAC</name>
<evidence type="ECO:0000313" key="2">
    <source>
        <dbReference type="Proteomes" id="UP000886998"/>
    </source>
</evidence>
<accession>A0A8X7CL34</accession>
<comment type="caution">
    <text evidence="1">The sequence shown here is derived from an EMBL/GenBank/DDBJ whole genome shotgun (WGS) entry which is preliminary data.</text>
</comment>
<dbReference type="AlphaFoldDB" id="A0A8X7CL34"/>
<dbReference type="OrthoDB" id="6434123at2759"/>
<dbReference type="EMBL" id="BMAV01016833">
    <property type="protein sequence ID" value="GFY67987.1"/>
    <property type="molecule type" value="Genomic_DNA"/>
</dbReference>
<organism evidence="1 2">
    <name type="scientific">Trichonephila inaurata madagascariensis</name>
    <dbReference type="NCBI Taxonomy" id="2747483"/>
    <lineage>
        <taxon>Eukaryota</taxon>
        <taxon>Metazoa</taxon>
        <taxon>Ecdysozoa</taxon>
        <taxon>Arthropoda</taxon>
        <taxon>Chelicerata</taxon>
        <taxon>Arachnida</taxon>
        <taxon>Araneae</taxon>
        <taxon>Araneomorphae</taxon>
        <taxon>Entelegynae</taxon>
        <taxon>Araneoidea</taxon>
        <taxon>Nephilidae</taxon>
        <taxon>Trichonephila</taxon>
        <taxon>Trichonephila inaurata</taxon>
    </lineage>
</organism>
<evidence type="ECO:0000313" key="1">
    <source>
        <dbReference type="EMBL" id="GFY67987.1"/>
    </source>
</evidence>
<protein>
    <submittedName>
        <fullName evidence="1">Uncharacterized protein</fullName>
    </submittedName>
</protein>
<dbReference type="Proteomes" id="UP000886998">
    <property type="component" value="Unassembled WGS sequence"/>
</dbReference>
<reference evidence="1" key="1">
    <citation type="submission" date="2020-08" db="EMBL/GenBank/DDBJ databases">
        <title>Multicomponent nature underlies the extraordinary mechanical properties of spider dragline silk.</title>
        <authorList>
            <person name="Kono N."/>
            <person name="Nakamura H."/>
            <person name="Mori M."/>
            <person name="Yoshida Y."/>
            <person name="Ohtoshi R."/>
            <person name="Malay A.D."/>
            <person name="Moran D.A.P."/>
            <person name="Tomita M."/>
            <person name="Numata K."/>
            <person name="Arakawa K."/>
        </authorList>
    </citation>
    <scope>NUCLEOTIDE SEQUENCE</scope>
</reference>
<keyword evidence="2" id="KW-1185">Reference proteome</keyword>
<proteinExistence type="predicted"/>